<dbReference type="PANTHER" id="PTHR39112">
    <property type="entry name" value="PROTEIN RALF-LIKE 27-RELATED"/>
    <property type="match status" value="1"/>
</dbReference>
<evidence type="ECO:0000313" key="9">
    <source>
        <dbReference type="Proteomes" id="UP001190926"/>
    </source>
</evidence>
<feature type="signal peptide" evidence="7">
    <location>
        <begin position="1"/>
        <end position="26"/>
    </location>
</feature>
<feature type="chain" id="PRO_5042002948" evidence="7">
    <location>
        <begin position="27"/>
        <end position="106"/>
    </location>
</feature>
<gene>
    <name evidence="8" type="ORF">C2S53_020528</name>
</gene>
<dbReference type="EMBL" id="SDAM02000106">
    <property type="protein sequence ID" value="KAH6829697.1"/>
    <property type="molecule type" value="Genomic_DNA"/>
</dbReference>
<evidence type="ECO:0000256" key="5">
    <source>
        <dbReference type="ARBA" id="ARBA00022729"/>
    </source>
</evidence>
<evidence type="ECO:0000256" key="7">
    <source>
        <dbReference type="SAM" id="SignalP"/>
    </source>
</evidence>
<evidence type="ECO:0000256" key="1">
    <source>
        <dbReference type="ARBA" id="ARBA00004613"/>
    </source>
</evidence>
<reference evidence="8 9" key="1">
    <citation type="journal article" date="2021" name="Nat. Commun.">
        <title>Incipient diploidization of the medicinal plant Perilla within 10,000 years.</title>
        <authorList>
            <person name="Zhang Y."/>
            <person name="Shen Q."/>
            <person name="Leng L."/>
            <person name="Zhang D."/>
            <person name="Chen S."/>
            <person name="Shi Y."/>
            <person name="Ning Z."/>
            <person name="Chen S."/>
        </authorList>
    </citation>
    <scope>NUCLEOTIDE SEQUENCE [LARGE SCALE GENOMIC DNA]</scope>
    <source>
        <strain evidence="9">cv. PC099</strain>
    </source>
</reference>
<protein>
    <submittedName>
        <fullName evidence="8">Uncharacterized protein</fullName>
    </submittedName>
</protein>
<keyword evidence="3" id="KW-0964">Secreted</keyword>
<accession>A0AAD4J9J3</accession>
<evidence type="ECO:0000256" key="6">
    <source>
        <dbReference type="ARBA" id="ARBA00023157"/>
    </source>
</evidence>
<keyword evidence="4" id="KW-0372">Hormone</keyword>
<evidence type="ECO:0000256" key="4">
    <source>
        <dbReference type="ARBA" id="ARBA00022702"/>
    </source>
</evidence>
<comment type="similarity">
    <text evidence="2">Belongs to the plant rapid alkalinization factor (RALF) family.</text>
</comment>
<dbReference type="PANTHER" id="PTHR39112:SF1">
    <property type="entry name" value="PROTEIN RALF-LIKE 27"/>
    <property type="match status" value="1"/>
</dbReference>
<sequence>MKKINPTSPFLVLALLLSTAATATLAAALGRGNTTRTTDSMAGDEEFMMESETTRRLLVTTISPSAQNPKKPFCNAHIYNNCINKPNTNYDKRPCNLNNSCKRPGS</sequence>
<evidence type="ECO:0000313" key="8">
    <source>
        <dbReference type="EMBL" id="KAH6829697.1"/>
    </source>
</evidence>
<keyword evidence="6" id="KW-1015">Disulfide bond</keyword>
<comment type="subcellular location">
    <subcellularLocation>
        <location evidence="1">Secreted</location>
    </subcellularLocation>
</comment>
<dbReference type="GO" id="GO:0005179">
    <property type="term" value="F:hormone activity"/>
    <property type="evidence" value="ECO:0007669"/>
    <property type="project" value="UniProtKB-KW"/>
</dbReference>
<dbReference type="AlphaFoldDB" id="A0AAD4J9J3"/>
<proteinExistence type="inferred from homology"/>
<dbReference type="InterPro" id="IPR008801">
    <property type="entry name" value="RALF"/>
</dbReference>
<dbReference type="InterPro" id="IPR039252">
    <property type="entry name" value="RALFL27"/>
</dbReference>
<evidence type="ECO:0000256" key="2">
    <source>
        <dbReference type="ARBA" id="ARBA00009178"/>
    </source>
</evidence>
<organism evidence="8 9">
    <name type="scientific">Perilla frutescens var. hirtella</name>
    <name type="common">Perilla citriodora</name>
    <name type="synonym">Perilla setoyensis</name>
    <dbReference type="NCBI Taxonomy" id="608512"/>
    <lineage>
        <taxon>Eukaryota</taxon>
        <taxon>Viridiplantae</taxon>
        <taxon>Streptophyta</taxon>
        <taxon>Embryophyta</taxon>
        <taxon>Tracheophyta</taxon>
        <taxon>Spermatophyta</taxon>
        <taxon>Magnoliopsida</taxon>
        <taxon>eudicotyledons</taxon>
        <taxon>Gunneridae</taxon>
        <taxon>Pentapetalae</taxon>
        <taxon>asterids</taxon>
        <taxon>lamiids</taxon>
        <taxon>Lamiales</taxon>
        <taxon>Lamiaceae</taxon>
        <taxon>Nepetoideae</taxon>
        <taxon>Elsholtzieae</taxon>
        <taxon>Perilla</taxon>
    </lineage>
</organism>
<dbReference type="Proteomes" id="UP001190926">
    <property type="component" value="Unassembled WGS sequence"/>
</dbReference>
<name>A0AAD4J9J3_PERFH</name>
<dbReference type="Pfam" id="PF05498">
    <property type="entry name" value="RALF"/>
    <property type="match status" value="1"/>
</dbReference>
<comment type="caution">
    <text evidence="8">The sequence shown here is derived from an EMBL/GenBank/DDBJ whole genome shotgun (WGS) entry which is preliminary data.</text>
</comment>
<keyword evidence="9" id="KW-1185">Reference proteome</keyword>
<keyword evidence="5 7" id="KW-0732">Signal</keyword>
<dbReference type="GO" id="GO:0005576">
    <property type="term" value="C:extracellular region"/>
    <property type="evidence" value="ECO:0007669"/>
    <property type="project" value="UniProtKB-SubCell"/>
</dbReference>
<evidence type="ECO:0000256" key="3">
    <source>
        <dbReference type="ARBA" id="ARBA00022525"/>
    </source>
</evidence>